<reference evidence="1 2" key="1">
    <citation type="submission" date="2014-07" db="EMBL/GenBank/DDBJ databases">
        <title>Draft genome sequence of Thalassospira profundimaris S25-3-2.</title>
        <authorList>
            <person name="Lai Q."/>
            <person name="Shao Z."/>
        </authorList>
    </citation>
    <scope>NUCLEOTIDE SEQUENCE [LARGE SCALE GENOMIC DNA]</scope>
    <source>
        <strain evidence="1 2">S25-3-2</strain>
    </source>
</reference>
<dbReference type="EMBL" id="JPWH01000001">
    <property type="protein sequence ID" value="RCK54052.1"/>
    <property type="molecule type" value="Genomic_DNA"/>
</dbReference>
<dbReference type="Gene3D" id="3.40.50.150">
    <property type="entry name" value="Vaccinia Virus protein VP39"/>
    <property type="match status" value="1"/>
</dbReference>
<comment type="caution">
    <text evidence="1">The sequence shown here is derived from an EMBL/GenBank/DDBJ whole genome shotgun (WGS) entry which is preliminary data.</text>
</comment>
<dbReference type="InterPro" id="IPR010743">
    <property type="entry name" value="Methionine_synth_MetW"/>
</dbReference>
<accession>A0A367XMT5</accession>
<dbReference type="AlphaFoldDB" id="A0A367XMT5"/>
<gene>
    <name evidence="1" type="ORF">TH25_01525</name>
</gene>
<sequence length="196" mass="22672">MCADLINQNFEDYSLLDLGCRTMDLKPLLHSCKEYHGTDFIAAEGVFQCNLEEGLPQFESNSFDIVTALDVLEHLENSHKALDEALRVAKKAVFVSLPNMYYIKFRLNFLMGKGLSGKYAFPTRPIMDRHRWVLSFSEAVNFIQENTKKHEVSIHKIIPARGRMKMIAEPIETWLSENFPDTFSYGVLFMIRKQEK</sequence>
<dbReference type="SUPFAM" id="SSF53335">
    <property type="entry name" value="S-adenosyl-L-methionine-dependent methyltransferases"/>
    <property type="match status" value="1"/>
</dbReference>
<evidence type="ECO:0000313" key="2">
    <source>
        <dbReference type="Proteomes" id="UP000252517"/>
    </source>
</evidence>
<dbReference type="InterPro" id="IPR029063">
    <property type="entry name" value="SAM-dependent_MTases_sf"/>
</dbReference>
<dbReference type="Proteomes" id="UP000252517">
    <property type="component" value="Unassembled WGS sequence"/>
</dbReference>
<organism evidence="1 2">
    <name type="scientific">Thalassospira profundimaris</name>
    <dbReference type="NCBI Taxonomy" id="502049"/>
    <lineage>
        <taxon>Bacteria</taxon>
        <taxon>Pseudomonadati</taxon>
        <taxon>Pseudomonadota</taxon>
        <taxon>Alphaproteobacteria</taxon>
        <taxon>Rhodospirillales</taxon>
        <taxon>Thalassospiraceae</taxon>
        <taxon>Thalassospira</taxon>
    </lineage>
</organism>
<evidence type="ECO:0000313" key="1">
    <source>
        <dbReference type="EMBL" id="RCK54052.1"/>
    </source>
</evidence>
<name>A0A367XMT5_9PROT</name>
<protein>
    <recommendedName>
        <fullName evidence="3">Methyltransferase type 11 domain-containing protein</fullName>
    </recommendedName>
</protein>
<proteinExistence type="predicted"/>
<evidence type="ECO:0008006" key="3">
    <source>
        <dbReference type="Google" id="ProtNLM"/>
    </source>
</evidence>
<dbReference type="Pfam" id="PF07021">
    <property type="entry name" value="MetW"/>
    <property type="match status" value="1"/>
</dbReference>